<evidence type="ECO:0000313" key="1">
    <source>
        <dbReference type="EMBL" id="MBE8723205.1"/>
    </source>
</evidence>
<organism evidence="1 2">
    <name type="scientific">Sphingobacterium pedocola</name>
    <dbReference type="NCBI Taxonomy" id="2082722"/>
    <lineage>
        <taxon>Bacteria</taxon>
        <taxon>Pseudomonadati</taxon>
        <taxon>Bacteroidota</taxon>
        <taxon>Sphingobacteriia</taxon>
        <taxon>Sphingobacteriales</taxon>
        <taxon>Sphingobacteriaceae</taxon>
        <taxon>Sphingobacterium</taxon>
    </lineage>
</organism>
<name>A0ABR9TD64_9SPHI</name>
<keyword evidence="2" id="KW-1185">Reference proteome</keyword>
<reference evidence="1 2" key="1">
    <citation type="submission" date="2018-02" db="EMBL/GenBank/DDBJ databases">
        <title>Sphingobacterium KA21.</title>
        <authorList>
            <person name="Vasarhelyi B.M."/>
            <person name="Deshmukh S."/>
            <person name="Balint B."/>
            <person name="Kukolya J."/>
        </authorList>
    </citation>
    <scope>NUCLEOTIDE SEQUENCE [LARGE SCALE GENOMIC DNA]</scope>
    <source>
        <strain evidence="1 2">Ka21</strain>
    </source>
</reference>
<proteinExistence type="predicted"/>
<evidence type="ECO:0000313" key="2">
    <source>
        <dbReference type="Proteomes" id="UP000618319"/>
    </source>
</evidence>
<dbReference type="EMBL" id="PSKQ01000027">
    <property type="protein sequence ID" value="MBE8723205.1"/>
    <property type="molecule type" value="Genomic_DNA"/>
</dbReference>
<dbReference type="Proteomes" id="UP000618319">
    <property type="component" value="Unassembled WGS sequence"/>
</dbReference>
<dbReference type="InterPro" id="IPR011050">
    <property type="entry name" value="Pectin_lyase_fold/virulence"/>
</dbReference>
<accession>A0ABR9TD64</accession>
<sequence>MARTKINMVISLIKKEDTMKTKILTWNMVLASLLTMFLQSCQKNLLTLTDEDQNRSFMAVFRHQGNTGKSSDPLASQVVNTNDMYLVWNGIHGAAGYRLKMKVQSGSWDIPGDILWDTIVGPDVLKLTKIDLQYSTKHNFAIQTLSPMGEAYHSKWYGLGDGAHNDDRAEWEMGERIGIPDVVSVANVTETSMRVWFDLTVPPPNPTTPLNPSFQYEDGKFLIDEILVQPASVNRDLETKSIKLTDADRANGYVDVTGLTSNSLYVVNGLNGKVGRYWDRLYNTSMVRMRGQVGEPILIPHILDSENVWAQQNNVSRLDTILNNFLLDNTLAEGTIFMLEAGKKYYMGSNVVLAKGLTLRSNLPGTKPIVYMGLGYNETNTGSNALNFQLGRPAQAGEIGSITVGDVIFDDISFELPLAVNFFNQSLYPGKSINGNYFINQHSASMPFTCSRLETRNCNFQGMVRSWFRTQGSNRQVIENIIIDNCLFHDAGMYDTNGRGYPLITGAAVSVATNIFNNVVIKNNSFIGISWDQLVRENANLAWASSVVWNVTIENNTFLNAFSVSNGRFLIQHQNPPANSTYTVKKNLFISVKATGDNRDFYQSGMDFRTYRPGLSFDIADNYATSAKSANNAVTYYSSAEIFNNQPFSHASRGAGFNNGVLNAGGLEATKVTTGPTPIAPENLMVDPYPKGKKVGANWDTNAHLYNLNGLRYKNTPEVLNHPIYTEGIGDPRWR</sequence>
<evidence type="ECO:0008006" key="3">
    <source>
        <dbReference type="Google" id="ProtNLM"/>
    </source>
</evidence>
<dbReference type="SUPFAM" id="SSF51126">
    <property type="entry name" value="Pectin lyase-like"/>
    <property type="match status" value="1"/>
</dbReference>
<comment type="caution">
    <text evidence="1">The sequence shown here is derived from an EMBL/GenBank/DDBJ whole genome shotgun (WGS) entry which is preliminary data.</text>
</comment>
<protein>
    <recommendedName>
        <fullName evidence="3">Right handed beta helix domain-containing protein</fullName>
    </recommendedName>
</protein>
<gene>
    <name evidence="1" type="ORF">C4F40_21005</name>
</gene>